<name>A0A365YYZ0_9PROT</name>
<comment type="caution">
    <text evidence="2">The sequence shown here is derived from an EMBL/GenBank/DDBJ whole genome shotgun (WGS) entry which is preliminary data.</text>
</comment>
<feature type="chain" id="PRO_5016712395" evidence="1">
    <location>
        <begin position="21"/>
        <end position="114"/>
    </location>
</feature>
<keyword evidence="1" id="KW-0732">Signal</keyword>
<feature type="signal peptide" evidence="1">
    <location>
        <begin position="1"/>
        <end position="20"/>
    </location>
</feature>
<keyword evidence="3" id="KW-1185">Reference proteome</keyword>
<proteinExistence type="predicted"/>
<sequence length="114" mass="12348">MTFAGAGMGMLAVVTPFARAAPPTQSVWCSASDPASQRLFISHPYQLPMTSRMALYAYGGRFARTVNLRFGMHLVLEGAYCHGFSTPHRAATAHADLIGRQAARDFQIISVGIF</sequence>
<evidence type="ECO:0000256" key="1">
    <source>
        <dbReference type="SAM" id="SignalP"/>
    </source>
</evidence>
<evidence type="ECO:0000313" key="3">
    <source>
        <dbReference type="Proteomes" id="UP000252680"/>
    </source>
</evidence>
<evidence type="ECO:0000313" key="2">
    <source>
        <dbReference type="EMBL" id="RBM07486.1"/>
    </source>
</evidence>
<dbReference type="EMBL" id="QEXL01000008">
    <property type="protein sequence ID" value="RBM07486.1"/>
    <property type="molecule type" value="Genomic_DNA"/>
</dbReference>
<protein>
    <submittedName>
        <fullName evidence="2">Uncharacterized protein</fullName>
    </submittedName>
</protein>
<dbReference type="Proteomes" id="UP000252680">
    <property type="component" value="Unassembled WGS sequence"/>
</dbReference>
<reference evidence="2 3" key="1">
    <citation type="submission" date="2018-05" db="EMBL/GenBank/DDBJ databases">
        <title>Komagataeibacter cocois sp. nov., for a novel cellulose- producing strain isolated from coconut milk.</title>
        <authorList>
            <person name="Liu L."/>
            <person name="Wang Y."/>
            <person name="Liu S."/>
            <person name="Bi J."/>
            <person name="Chen H."/>
            <person name="Deng J."/>
            <person name="Zhang C."/>
            <person name="Hu Q."/>
            <person name="Li C."/>
        </authorList>
    </citation>
    <scope>NUCLEOTIDE SEQUENCE [LARGE SCALE GENOMIC DNA]</scope>
    <source>
        <strain evidence="2 3">WE7</strain>
    </source>
</reference>
<dbReference type="AlphaFoldDB" id="A0A365YYZ0"/>
<accession>A0A365YYZ0</accession>
<gene>
    <name evidence="2" type="ORF">NJLHNGOC_07530</name>
</gene>
<organism evidence="2 3">
    <name type="scientific">Novacetimonas cocois</name>
    <dbReference type="NCBI Taxonomy" id="1747507"/>
    <lineage>
        <taxon>Bacteria</taxon>
        <taxon>Pseudomonadati</taxon>
        <taxon>Pseudomonadota</taxon>
        <taxon>Alphaproteobacteria</taxon>
        <taxon>Acetobacterales</taxon>
        <taxon>Acetobacteraceae</taxon>
        <taxon>Novacetimonas</taxon>
    </lineage>
</organism>